<evidence type="ECO:0000313" key="1">
    <source>
        <dbReference type="Proteomes" id="UP000095283"/>
    </source>
</evidence>
<evidence type="ECO:0000313" key="2">
    <source>
        <dbReference type="WBParaSite" id="Hba_03552"/>
    </source>
</evidence>
<dbReference type="WBParaSite" id="Hba_03552">
    <property type="protein sequence ID" value="Hba_03552"/>
    <property type="gene ID" value="Hba_03552"/>
</dbReference>
<protein>
    <submittedName>
        <fullName evidence="2">Uncharacterized protein</fullName>
    </submittedName>
</protein>
<organism evidence="1 2">
    <name type="scientific">Heterorhabditis bacteriophora</name>
    <name type="common">Entomopathogenic nematode worm</name>
    <dbReference type="NCBI Taxonomy" id="37862"/>
    <lineage>
        <taxon>Eukaryota</taxon>
        <taxon>Metazoa</taxon>
        <taxon>Ecdysozoa</taxon>
        <taxon>Nematoda</taxon>
        <taxon>Chromadorea</taxon>
        <taxon>Rhabditida</taxon>
        <taxon>Rhabditina</taxon>
        <taxon>Rhabditomorpha</taxon>
        <taxon>Strongyloidea</taxon>
        <taxon>Heterorhabditidae</taxon>
        <taxon>Heterorhabditis</taxon>
    </lineage>
</organism>
<reference evidence="2" key="1">
    <citation type="submission" date="2016-11" db="UniProtKB">
        <authorList>
            <consortium name="WormBaseParasite"/>
        </authorList>
    </citation>
    <scope>IDENTIFICATION</scope>
</reference>
<dbReference type="Proteomes" id="UP000095283">
    <property type="component" value="Unplaced"/>
</dbReference>
<proteinExistence type="predicted"/>
<keyword evidence="1" id="KW-1185">Reference proteome</keyword>
<dbReference type="AlphaFoldDB" id="A0A1I7WF18"/>
<sequence>MQIIANQVFITVPVMELFSETLTYVMLLEFSEISAYLDSGRVKRGGMKQVFRFKYQVTAKCDCSYAIHIDLVNPLTELSINPISKWKCEENMAERSPIHFGGKSSAVALIIRFLGAGVIRDNR</sequence>
<accession>A0A1I7WF18</accession>
<name>A0A1I7WF18_HETBA</name>